<comment type="caution">
    <text evidence="4">The sequence shown here is derived from an EMBL/GenBank/DDBJ whole genome shotgun (WGS) entry which is preliminary data.</text>
</comment>
<feature type="compositionally biased region" description="Low complexity" evidence="1">
    <location>
        <begin position="37"/>
        <end position="53"/>
    </location>
</feature>
<feature type="region of interest" description="Disordered" evidence="1">
    <location>
        <begin position="33"/>
        <end position="87"/>
    </location>
</feature>
<evidence type="ECO:0000313" key="5">
    <source>
        <dbReference type="Proteomes" id="UP000215771"/>
    </source>
</evidence>
<feature type="compositionally biased region" description="Low complexity" evidence="1">
    <location>
        <begin position="62"/>
        <end position="80"/>
    </location>
</feature>
<evidence type="ECO:0000259" key="2">
    <source>
        <dbReference type="PROSITE" id="PS51192"/>
    </source>
</evidence>
<evidence type="ECO:0000256" key="1">
    <source>
        <dbReference type="SAM" id="MobiDB-lite"/>
    </source>
</evidence>
<proteinExistence type="predicted"/>
<dbReference type="SMART" id="SM00490">
    <property type="entry name" value="HELICc"/>
    <property type="match status" value="1"/>
</dbReference>
<organism evidence="4 5">
    <name type="scientific">Corynebacterium hadale</name>
    <dbReference type="NCBI Taxonomy" id="2026255"/>
    <lineage>
        <taxon>Bacteria</taxon>
        <taxon>Bacillati</taxon>
        <taxon>Actinomycetota</taxon>
        <taxon>Actinomycetes</taxon>
        <taxon>Mycobacteriales</taxon>
        <taxon>Corynebacteriaceae</taxon>
        <taxon>Corynebacterium</taxon>
    </lineage>
</organism>
<dbReference type="GO" id="GO:0016787">
    <property type="term" value="F:hydrolase activity"/>
    <property type="evidence" value="ECO:0007669"/>
    <property type="project" value="InterPro"/>
</dbReference>
<dbReference type="Gene3D" id="3.40.50.300">
    <property type="entry name" value="P-loop containing nucleotide triphosphate hydrolases"/>
    <property type="match status" value="2"/>
</dbReference>
<dbReference type="SMART" id="SM00487">
    <property type="entry name" value="DEXDc"/>
    <property type="match status" value="1"/>
</dbReference>
<dbReference type="CDD" id="cd18785">
    <property type="entry name" value="SF2_C"/>
    <property type="match status" value="1"/>
</dbReference>
<dbReference type="EMBL" id="NQMQ01000002">
    <property type="protein sequence ID" value="PAJ71092.1"/>
    <property type="molecule type" value="Genomic_DNA"/>
</dbReference>
<evidence type="ECO:0000313" key="4">
    <source>
        <dbReference type="EMBL" id="PAJ71092.1"/>
    </source>
</evidence>
<dbReference type="RefSeq" id="WP_095275559.1">
    <property type="nucleotide sequence ID" value="NZ_CP047655.1"/>
</dbReference>
<dbReference type="GO" id="GO:0005524">
    <property type="term" value="F:ATP binding"/>
    <property type="evidence" value="ECO:0007669"/>
    <property type="project" value="InterPro"/>
</dbReference>
<gene>
    <name evidence="4" type="ORF">CIG21_02705</name>
</gene>
<dbReference type="PANTHER" id="PTHR47396:SF1">
    <property type="entry name" value="ATP-DEPENDENT HELICASE IRC3-RELATED"/>
    <property type="match status" value="1"/>
</dbReference>
<dbReference type="PROSITE" id="PS51194">
    <property type="entry name" value="HELICASE_CTER"/>
    <property type="match status" value="1"/>
</dbReference>
<dbReference type="CDD" id="cd17926">
    <property type="entry name" value="DEXHc_RE"/>
    <property type="match status" value="1"/>
</dbReference>
<reference evidence="4 5" key="1">
    <citation type="submission" date="2017-08" db="EMBL/GenBank/DDBJ databases">
        <authorList>
            <person name="de Groot N.N."/>
        </authorList>
    </citation>
    <scope>NUCLEOTIDE SEQUENCE [LARGE SCALE GENOMIC DNA]</scope>
    <source>
        <strain evidence="4 5">NBT06-6</strain>
    </source>
</reference>
<dbReference type="SUPFAM" id="SSF52540">
    <property type="entry name" value="P-loop containing nucleoside triphosphate hydrolases"/>
    <property type="match status" value="1"/>
</dbReference>
<feature type="domain" description="Helicase C-terminal" evidence="3">
    <location>
        <begin position="651"/>
        <end position="808"/>
    </location>
</feature>
<dbReference type="InterPro" id="IPR027417">
    <property type="entry name" value="P-loop_NTPase"/>
</dbReference>
<accession>A0A269PG99</accession>
<dbReference type="Pfam" id="PF04851">
    <property type="entry name" value="ResIII"/>
    <property type="match status" value="1"/>
</dbReference>
<dbReference type="PROSITE" id="PS51192">
    <property type="entry name" value="HELICASE_ATP_BIND_1"/>
    <property type="match status" value="1"/>
</dbReference>
<dbReference type="PANTHER" id="PTHR47396">
    <property type="entry name" value="TYPE I RESTRICTION ENZYME ECOKI R PROTEIN"/>
    <property type="match status" value="1"/>
</dbReference>
<sequence length="814" mass="88971">MPNTHDLEARVQLLERALAKLLGTDDFETFLTQSAPTATNRATKSNSASTTNTEDSAPQPPLAAETAQEAETAAQPETAPFGAAKITNTSSPDAKLRLFADYFRGREDVFATAWHNGEKKGWSPASYGRYDRNNPNLKPLTPKVLEQHLRRDNALHVGLYPLCKGDTCFLLACDFDDADFRTAARAYATTCREFGLDPLIELTRSGTGAHVWLFFNEPVPASLARTVGIALLAKASPKQYFASFDRFFPSQDTLPGKRRGFGNLIALPLAGQHRAEQRTVFVNNDFESADDQFAALANTTKASIQQLKKIAAALQPDPETQLPQPPTKAELNALKRSGNVRVTHDSRVHISLEGVDATTATALRHLGAIPNPQFYIRQAQRLSTYQTPRLIIRFDEHDGTLTLDRGALDEAISILKTAGYTVTRRSKTPKPRTMPTEFTGELRSEQRTAVAAMRKHRTGILVAPPGAGKTVMACALIAHRRVPTAIIVPNVELAAQWRDALTTFLKSPVNSPTQSPTIGQYGGKAKKLSGDIDIITSQSISRTDSRTDFLADYGHIIIDECHRVGAAGLTRVLADLNVRFVTGLTATPFRSDGLDALLPLICGPIRHTMEIERPGPKHYVVQTTEFTFDEPHLYWPDLDNALAADPARNALIAETIARAATSGKNVLVLVKRREHITTLETLLARNHSDFPIPVFTLHGAQQAKDRTATRKSLTTAPRFVLIAMTQIAGEGMDLPALDALVLAAPVAFKGNIIQQIGRVTRDATASATIFDFHDHHVPALTAAFRKRSRVVRQQGFTPGLSLIDACPIPHPSLP</sequence>
<evidence type="ECO:0000259" key="3">
    <source>
        <dbReference type="PROSITE" id="PS51194"/>
    </source>
</evidence>
<dbReference type="GO" id="GO:0005829">
    <property type="term" value="C:cytosol"/>
    <property type="evidence" value="ECO:0007669"/>
    <property type="project" value="TreeGrafter"/>
</dbReference>
<dbReference type="InterPro" id="IPR014001">
    <property type="entry name" value="Helicase_ATP-bd"/>
</dbReference>
<dbReference type="InterPro" id="IPR054347">
    <property type="entry name" value="TOTE_primase"/>
</dbReference>
<dbReference type="AlphaFoldDB" id="A0A269PG99"/>
<feature type="domain" description="Helicase ATP-binding" evidence="2">
    <location>
        <begin position="450"/>
        <end position="606"/>
    </location>
</feature>
<protein>
    <submittedName>
        <fullName evidence="4">Uncharacterized protein</fullName>
    </submittedName>
</protein>
<dbReference type="Pfam" id="PF00271">
    <property type="entry name" value="Helicase_C"/>
    <property type="match status" value="1"/>
</dbReference>
<dbReference type="Pfam" id="PF22548">
    <property type="entry name" value="AEP-TOTE"/>
    <property type="match status" value="1"/>
</dbReference>
<name>A0A269PG99_9CORY</name>
<dbReference type="InterPro" id="IPR001650">
    <property type="entry name" value="Helicase_C-like"/>
</dbReference>
<dbReference type="InterPro" id="IPR050742">
    <property type="entry name" value="Helicase_Restrict-Modif_Enz"/>
</dbReference>
<dbReference type="Proteomes" id="UP000215771">
    <property type="component" value="Unassembled WGS sequence"/>
</dbReference>
<dbReference type="GO" id="GO:0003677">
    <property type="term" value="F:DNA binding"/>
    <property type="evidence" value="ECO:0007669"/>
    <property type="project" value="InterPro"/>
</dbReference>
<dbReference type="InterPro" id="IPR006935">
    <property type="entry name" value="Helicase/UvrB_N"/>
</dbReference>